<evidence type="ECO:0000256" key="5">
    <source>
        <dbReference type="ARBA" id="ARBA00022989"/>
    </source>
</evidence>
<dbReference type="InterPro" id="IPR051679">
    <property type="entry name" value="DASS-Related_Transporters"/>
</dbReference>
<dbReference type="SUPFAM" id="SSF116726">
    <property type="entry name" value="TrkA C-terminal domain-like"/>
    <property type="match status" value="2"/>
</dbReference>
<feature type="domain" description="RCK C-terminal" evidence="8">
    <location>
        <begin position="299"/>
        <end position="383"/>
    </location>
</feature>
<dbReference type="OrthoDB" id="9765532at2"/>
<dbReference type="RefSeq" id="WP_069960458.1">
    <property type="nucleotide sequence ID" value="NZ_CP016094.1"/>
</dbReference>
<feature type="transmembrane region" description="Helical" evidence="7">
    <location>
        <begin position="495"/>
        <end position="524"/>
    </location>
</feature>
<feature type="transmembrane region" description="Helical" evidence="7">
    <location>
        <begin position="451"/>
        <end position="475"/>
    </location>
</feature>
<dbReference type="Pfam" id="PF03600">
    <property type="entry name" value="CitMHS"/>
    <property type="match status" value="1"/>
</dbReference>
<feature type="transmembrane region" description="Helical" evidence="7">
    <location>
        <begin position="48"/>
        <end position="69"/>
    </location>
</feature>
<dbReference type="GO" id="GO:0008324">
    <property type="term" value="F:monoatomic cation transmembrane transporter activity"/>
    <property type="evidence" value="ECO:0007669"/>
    <property type="project" value="InterPro"/>
</dbReference>
<dbReference type="EMBL" id="CP016094">
    <property type="protein sequence ID" value="AOS43063.1"/>
    <property type="molecule type" value="Genomic_DNA"/>
</dbReference>
<dbReference type="PANTHER" id="PTHR43652">
    <property type="entry name" value="BASIC AMINO ACID ANTIPORTER YFCC-RELATED"/>
    <property type="match status" value="1"/>
</dbReference>
<comment type="subcellular location">
    <subcellularLocation>
        <location evidence="1">Membrane</location>
        <topology evidence="1">Multi-pass membrane protein</topology>
    </subcellularLocation>
</comment>
<keyword evidence="6 7" id="KW-0472">Membrane</keyword>
<feature type="transmembrane region" description="Helical" evidence="7">
    <location>
        <begin position="178"/>
        <end position="200"/>
    </location>
</feature>
<evidence type="ECO:0000256" key="1">
    <source>
        <dbReference type="ARBA" id="ARBA00004141"/>
    </source>
</evidence>
<feature type="domain" description="RCK C-terminal" evidence="8">
    <location>
        <begin position="207"/>
        <end position="291"/>
    </location>
</feature>
<feature type="transmembrane region" description="Helical" evidence="7">
    <location>
        <begin position="81"/>
        <end position="102"/>
    </location>
</feature>
<feature type="transmembrane region" description="Helical" evidence="7">
    <location>
        <begin position="423"/>
        <end position="439"/>
    </location>
</feature>
<dbReference type="GO" id="GO:0005886">
    <property type="term" value="C:plasma membrane"/>
    <property type="evidence" value="ECO:0007669"/>
    <property type="project" value="TreeGrafter"/>
</dbReference>
<dbReference type="PROSITE" id="PS51202">
    <property type="entry name" value="RCK_C"/>
    <property type="match status" value="2"/>
</dbReference>
<feature type="transmembrane region" description="Helical" evidence="7">
    <location>
        <begin position="138"/>
        <end position="166"/>
    </location>
</feature>
<feature type="transmembrane region" description="Helical" evidence="7">
    <location>
        <begin position="575"/>
        <end position="595"/>
    </location>
</feature>
<dbReference type="Pfam" id="PF02080">
    <property type="entry name" value="TrkA_C"/>
    <property type="match status" value="2"/>
</dbReference>
<evidence type="ECO:0000256" key="2">
    <source>
        <dbReference type="ARBA" id="ARBA00022448"/>
    </source>
</evidence>
<sequence>MTWEIAFVLLLIVGALLCFLHDKLAPDVTALSLFVILLVSGVVPQAKIFGVLANPAPLTVGAMFILSAALVKCGAIDRLAVLLNGLAGFSYFTVIALIVLGVGGLSAFINNTPVVVVLVPVVISLARKMKLPASRFLIPLSYAAVLGGCCTLLGTSTNLLVTGILQSRGEPPLRMFELAWIGLPMLAVGALYIGVFGRFLPKRQPANITLAEEDRREYITEVFVQPGAAIIGRTATEAGLTLARGIRVLEIVRDERSLPLESTASVLAAGDRLVLACRPQGVKHARSIDGLDLAAELKLGLGQISAHEGVLVEGIVAPNSDLIGRTYKEAGFWRRFHLVVLAVHRHGKELGAGATERQLRNGDILLLMGTEPAVERLRASEDLLLVDRPALPAGHPPHHLRIVLGCIAGVILTSSFGWMSIEVAALLACAIVFLTGCLKPRDGYDAIEWNLLFLIYGMLAVGVAMEDTGTSVYVVDRLLWLVNHFVPPEHKAMVMLAAFYLLASVLTEILSNNAVAALMTPLALSLAVQLGVDPRPFVIAVCIAASAAFATPIGYQTNTYVYGVGGYRFSDFLKFGLPLNVLCFIVAIFVIPAVWPF</sequence>
<dbReference type="STRING" id="1838286.Verru16b_00101"/>
<accession>A0A1I7PHI1</accession>
<name>A0A1I7PHI1_9BACT</name>
<keyword evidence="4" id="KW-0677">Repeat</keyword>
<dbReference type="InterPro" id="IPR036721">
    <property type="entry name" value="RCK_C_sf"/>
</dbReference>
<organism evidence="9 10">
    <name type="scientific">Lacunisphaera limnophila</name>
    <dbReference type="NCBI Taxonomy" id="1838286"/>
    <lineage>
        <taxon>Bacteria</taxon>
        <taxon>Pseudomonadati</taxon>
        <taxon>Verrucomicrobiota</taxon>
        <taxon>Opitutia</taxon>
        <taxon>Opitutales</taxon>
        <taxon>Opitutaceae</taxon>
        <taxon>Lacunisphaera</taxon>
    </lineage>
</organism>
<evidence type="ECO:0000259" key="8">
    <source>
        <dbReference type="PROSITE" id="PS51202"/>
    </source>
</evidence>
<evidence type="ECO:0000256" key="6">
    <source>
        <dbReference type="ARBA" id="ARBA00023136"/>
    </source>
</evidence>
<evidence type="ECO:0000256" key="4">
    <source>
        <dbReference type="ARBA" id="ARBA00022737"/>
    </source>
</evidence>
<gene>
    <name evidence="9" type="ORF">Verru16b_00101</name>
</gene>
<dbReference type="PANTHER" id="PTHR43652:SF2">
    <property type="entry name" value="BASIC AMINO ACID ANTIPORTER YFCC-RELATED"/>
    <property type="match status" value="1"/>
</dbReference>
<reference evidence="9 10" key="1">
    <citation type="submission" date="2016-06" db="EMBL/GenBank/DDBJ databases">
        <title>Three novel species with peptidoglycan cell walls form the new genus Lacunisphaera gen. nov. in the family Opitutaceae of the verrucomicrobial subdivision 4.</title>
        <authorList>
            <person name="Rast P."/>
            <person name="Gloeckner I."/>
            <person name="Jogler M."/>
            <person name="Boedeker C."/>
            <person name="Jeske O."/>
            <person name="Wiegand S."/>
            <person name="Reinhardt R."/>
            <person name="Schumann P."/>
            <person name="Rohde M."/>
            <person name="Spring S."/>
            <person name="Gloeckner F.O."/>
            <person name="Jogler C."/>
        </authorList>
    </citation>
    <scope>NUCLEOTIDE SEQUENCE [LARGE SCALE GENOMIC DNA]</scope>
    <source>
        <strain evidence="9 10">IG16b</strain>
    </source>
</reference>
<keyword evidence="2" id="KW-0813">Transport</keyword>
<dbReference type="Proteomes" id="UP000095228">
    <property type="component" value="Chromosome"/>
</dbReference>
<keyword evidence="3 7" id="KW-0812">Transmembrane</keyword>
<evidence type="ECO:0000256" key="7">
    <source>
        <dbReference type="SAM" id="Phobius"/>
    </source>
</evidence>
<proteinExistence type="predicted"/>
<dbReference type="InterPro" id="IPR006037">
    <property type="entry name" value="RCK_C"/>
</dbReference>
<feature type="transmembrane region" description="Helical" evidence="7">
    <location>
        <begin position="536"/>
        <end position="555"/>
    </location>
</feature>
<dbReference type="PATRIC" id="fig|1838286.3.peg.99"/>
<protein>
    <submittedName>
        <fullName evidence="9">Citrate transporter</fullName>
    </submittedName>
</protein>
<dbReference type="Gene3D" id="3.30.70.1450">
    <property type="entry name" value="Regulator of K+ conductance, C-terminal domain"/>
    <property type="match status" value="2"/>
</dbReference>
<dbReference type="AlphaFoldDB" id="A0A1I7PHI1"/>
<evidence type="ECO:0000313" key="10">
    <source>
        <dbReference type="Proteomes" id="UP000095228"/>
    </source>
</evidence>
<feature type="transmembrane region" description="Helical" evidence="7">
    <location>
        <begin position="108"/>
        <end position="126"/>
    </location>
</feature>
<keyword evidence="5 7" id="KW-1133">Transmembrane helix</keyword>
<evidence type="ECO:0000313" key="9">
    <source>
        <dbReference type="EMBL" id="AOS43063.1"/>
    </source>
</evidence>
<evidence type="ECO:0000256" key="3">
    <source>
        <dbReference type="ARBA" id="ARBA00022692"/>
    </source>
</evidence>
<dbReference type="GO" id="GO:0006813">
    <property type="term" value="P:potassium ion transport"/>
    <property type="evidence" value="ECO:0007669"/>
    <property type="project" value="InterPro"/>
</dbReference>
<dbReference type="KEGG" id="obg:Verru16b_00101"/>
<dbReference type="InterPro" id="IPR004680">
    <property type="entry name" value="Cit_transptr-like_dom"/>
</dbReference>
<keyword evidence="10" id="KW-1185">Reference proteome</keyword>